<name>A0ABN3NYK9_9ACTN</name>
<sequence length="49" mass="4832">MRWLGHAAVAVVVTAVIGWAGATAGAASAHAHGADGHHRVLATDVGPTH</sequence>
<evidence type="ECO:0000313" key="3">
    <source>
        <dbReference type="Proteomes" id="UP001501095"/>
    </source>
</evidence>
<organism evidence="2 3">
    <name type="scientific">Streptomyces levis</name>
    <dbReference type="NCBI Taxonomy" id="285566"/>
    <lineage>
        <taxon>Bacteria</taxon>
        <taxon>Bacillati</taxon>
        <taxon>Actinomycetota</taxon>
        <taxon>Actinomycetes</taxon>
        <taxon>Kitasatosporales</taxon>
        <taxon>Streptomycetaceae</taxon>
        <taxon>Streptomyces</taxon>
    </lineage>
</organism>
<accession>A0ABN3NYK9</accession>
<feature type="chain" id="PRO_5046294734" evidence="1">
    <location>
        <begin position="23"/>
        <end position="49"/>
    </location>
</feature>
<keyword evidence="3" id="KW-1185">Reference proteome</keyword>
<keyword evidence="1" id="KW-0732">Signal</keyword>
<dbReference type="RefSeq" id="WP_344541476.1">
    <property type="nucleotide sequence ID" value="NZ_BAAATM010000018.1"/>
</dbReference>
<gene>
    <name evidence="2" type="ORF">GCM10010423_56150</name>
</gene>
<proteinExistence type="predicted"/>
<evidence type="ECO:0000313" key="2">
    <source>
        <dbReference type="EMBL" id="GAA2548951.1"/>
    </source>
</evidence>
<evidence type="ECO:0000256" key="1">
    <source>
        <dbReference type="SAM" id="SignalP"/>
    </source>
</evidence>
<protein>
    <submittedName>
        <fullName evidence="2">Uncharacterized protein</fullName>
    </submittedName>
</protein>
<dbReference type="EMBL" id="BAAATM010000018">
    <property type="protein sequence ID" value="GAA2548951.1"/>
    <property type="molecule type" value="Genomic_DNA"/>
</dbReference>
<reference evidence="2 3" key="1">
    <citation type="journal article" date="2019" name="Int. J. Syst. Evol. Microbiol.">
        <title>The Global Catalogue of Microorganisms (GCM) 10K type strain sequencing project: providing services to taxonomists for standard genome sequencing and annotation.</title>
        <authorList>
            <consortium name="The Broad Institute Genomics Platform"/>
            <consortium name="The Broad Institute Genome Sequencing Center for Infectious Disease"/>
            <person name="Wu L."/>
            <person name="Ma J."/>
        </authorList>
    </citation>
    <scope>NUCLEOTIDE SEQUENCE [LARGE SCALE GENOMIC DNA]</scope>
    <source>
        <strain evidence="2 3">JCM 6924</strain>
    </source>
</reference>
<feature type="signal peptide" evidence="1">
    <location>
        <begin position="1"/>
        <end position="22"/>
    </location>
</feature>
<comment type="caution">
    <text evidence="2">The sequence shown here is derived from an EMBL/GenBank/DDBJ whole genome shotgun (WGS) entry which is preliminary data.</text>
</comment>
<dbReference type="Proteomes" id="UP001501095">
    <property type="component" value="Unassembled WGS sequence"/>
</dbReference>